<accession>A0A6N2UD61</accession>
<sequence length="82" mass="9269">MKVNGNGLVEIYGEKTKERGFFCMKLLAFLNTEAEPGTEAYAELWEQRFNEAKLGACAYRGKCPIYARTAKKGIQQNLFAQL</sequence>
<proteinExistence type="predicted"/>
<protein>
    <submittedName>
        <fullName evidence="1">Uncharacterized protein</fullName>
    </submittedName>
</protein>
<reference evidence="1" key="1">
    <citation type="submission" date="2019-11" db="EMBL/GenBank/DDBJ databases">
        <authorList>
            <person name="Feng L."/>
        </authorList>
    </citation>
    <scope>NUCLEOTIDE SEQUENCE</scope>
    <source>
        <strain evidence="1">BintestinalisLFYP9</strain>
    </source>
</reference>
<gene>
    <name evidence="1" type="ORF">BILFYP9_02038</name>
</gene>
<name>A0A6N2UD61_9BACE</name>
<dbReference type="AlphaFoldDB" id="A0A6N2UD61"/>
<dbReference type="RefSeq" id="WP_135037048.1">
    <property type="nucleotide sequence ID" value="NZ_CACRSU010000017.1"/>
</dbReference>
<evidence type="ECO:0000313" key="1">
    <source>
        <dbReference type="EMBL" id="VYT16335.1"/>
    </source>
</evidence>
<organism evidence="1">
    <name type="scientific">Bacteroides intestinalis</name>
    <dbReference type="NCBI Taxonomy" id="329854"/>
    <lineage>
        <taxon>Bacteria</taxon>
        <taxon>Pseudomonadati</taxon>
        <taxon>Bacteroidota</taxon>
        <taxon>Bacteroidia</taxon>
        <taxon>Bacteroidales</taxon>
        <taxon>Bacteroidaceae</taxon>
        <taxon>Bacteroides</taxon>
    </lineage>
</organism>
<dbReference type="EMBL" id="CACRSU010000017">
    <property type="protein sequence ID" value="VYT16335.1"/>
    <property type="molecule type" value="Genomic_DNA"/>
</dbReference>